<dbReference type="Proteomes" id="UP001596472">
    <property type="component" value="Unassembled WGS sequence"/>
</dbReference>
<organism evidence="1 2">
    <name type="scientific">Haloferula chungangensis</name>
    <dbReference type="NCBI Taxonomy" id="1048331"/>
    <lineage>
        <taxon>Bacteria</taxon>
        <taxon>Pseudomonadati</taxon>
        <taxon>Verrucomicrobiota</taxon>
        <taxon>Verrucomicrobiia</taxon>
        <taxon>Verrucomicrobiales</taxon>
        <taxon>Verrucomicrobiaceae</taxon>
        <taxon>Haloferula</taxon>
    </lineage>
</organism>
<accession>A0ABW2LC96</accession>
<proteinExistence type="predicted"/>
<evidence type="ECO:0000313" key="1">
    <source>
        <dbReference type="EMBL" id="MFC7338421.1"/>
    </source>
</evidence>
<dbReference type="RefSeq" id="WP_379713725.1">
    <property type="nucleotide sequence ID" value="NZ_JBHTBS010000007.1"/>
</dbReference>
<protein>
    <recommendedName>
        <fullName evidence="3">Cytochrome C</fullName>
    </recommendedName>
</protein>
<name>A0ABW2LC96_9BACT</name>
<dbReference type="EMBL" id="JBHTBS010000007">
    <property type="protein sequence ID" value="MFC7338421.1"/>
    <property type="molecule type" value="Genomic_DNA"/>
</dbReference>
<evidence type="ECO:0000313" key="2">
    <source>
        <dbReference type="Proteomes" id="UP001596472"/>
    </source>
</evidence>
<evidence type="ECO:0008006" key="3">
    <source>
        <dbReference type="Google" id="ProtNLM"/>
    </source>
</evidence>
<gene>
    <name evidence="1" type="ORF">ACFQY0_14600</name>
</gene>
<keyword evidence="2" id="KW-1185">Reference proteome</keyword>
<comment type="caution">
    <text evidence="1">The sequence shown here is derived from an EMBL/GenBank/DDBJ whole genome shotgun (WGS) entry which is preliminary data.</text>
</comment>
<sequence length="68" mass="7322">MRPIGVLFLVVGDWVFSARKLGGNKAEGKPEELTKCATCHEDYEDTGFVSEKTVDLLSSFVNGGGLSD</sequence>
<reference evidence="2" key="1">
    <citation type="journal article" date="2019" name="Int. J. Syst. Evol. Microbiol.">
        <title>The Global Catalogue of Microorganisms (GCM) 10K type strain sequencing project: providing services to taxonomists for standard genome sequencing and annotation.</title>
        <authorList>
            <consortium name="The Broad Institute Genomics Platform"/>
            <consortium name="The Broad Institute Genome Sequencing Center for Infectious Disease"/>
            <person name="Wu L."/>
            <person name="Ma J."/>
        </authorList>
    </citation>
    <scope>NUCLEOTIDE SEQUENCE [LARGE SCALE GENOMIC DNA]</scope>
    <source>
        <strain evidence="2">CGMCC 4.1467</strain>
    </source>
</reference>